<dbReference type="Pfam" id="PF09234">
    <property type="entry name" value="DUF1963"/>
    <property type="match status" value="1"/>
</dbReference>
<gene>
    <name evidence="1" type="ORF">FHS18_006175</name>
</gene>
<dbReference type="PANTHER" id="PTHR36436:SF6">
    <property type="entry name" value="SLL5081 PROTEIN"/>
    <property type="match status" value="1"/>
</dbReference>
<protein>
    <submittedName>
        <fullName evidence="1">Uncharacterized protein YwqG</fullName>
    </submittedName>
</protein>
<dbReference type="Gene3D" id="2.30.320.10">
    <property type="entry name" value="YwqG-like"/>
    <property type="match status" value="1"/>
</dbReference>
<proteinExistence type="predicted"/>
<dbReference type="RefSeq" id="WP_183604114.1">
    <property type="nucleotide sequence ID" value="NZ_JACHXK010000025.1"/>
</dbReference>
<comment type="caution">
    <text evidence="1">The sequence shown here is derived from an EMBL/GenBank/DDBJ whole genome shotgun (WGS) entry which is preliminary data.</text>
</comment>
<evidence type="ECO:0000313" key="1">
    <source>
        <dbReference type="EMBL" id="MBB3114059.1"/>
    </source>
</evidence>
<dbReference type="InterPro" id="IPR035948">
    <property type="entry name" value="YwqG-like_sf"/>
</dbReference>
<name>A0A7W5FRI4_9BACL</name>
<sequence length="230" mass="26545">MFSEWGIGKYWGNYARLVRPGFFLEPDITQEDEIPIGTTKIRGSPDVPGSFTWPDWSGTPISFIAQINLSDFPMSYIDEHYPKEGVLHFFYVCDKGVTYSDEFLCGDTREQNKVIFTTDLSNLVRFQAPLATPSFSSSMVKIKFENTIPDAQYMSENNFFDSDEEAMELYHSFYSDYDSDIGFRFFGYIDGLQYGSQEADIEPLFQANSNQEISRNRDEMGFVWIALLLY</sequence>
<dbReference type="Proteomes" id="UP000570361">
    <property type="component" value="Unassembled WGS sequence"/>
</dbReference>
<evidence type="ECO:0000313" key="2">
    <source>
        <dbReference type="Proteomes" id="UP000570361"/>
    </source>
</evidence>
<dbReference type="SUPFAM" id="SSF103032">
    <property type="entry name" value="Hypothetical protein YwqG"/>
    <property type="match status" value="1"/>
</dbReference>
<dbReference type="PANTHER" id="PTHR36436">
    <property type="entry name" value="SLL5081 PROTEIN"/>
    <property type="match status" value="1"/>
</dbReference>
<dbReference type="EMBL" id="JACHXK010000025">
    <property type="protein sequence ID" value="MBB3114059.1"/>
    <property type="molecule type" value="Genomic_DNA"/>
</dbReference>
<dbReference type="InterPro" id="IPR015315">
    <property type="entry name" value="DUF1963"/>
</dbReference>
<reference evidence="1 2" key="1">
    <citation type="submission" date="2020-08" db="EMBL/GenBank/DDBJ databases">
        <title>Genomic Encyclopedia of Type Strains, Phase III (KMG-III): the genomes of soil and plant-associated and newly described type strains.</title>
        <authorList>
            <person name="Whitman W."/>
        </authorList>
    </citation>
    <scope>NUCLEOTIDE SEQUENCE [LARGE SCALE GENOMIC DNA]</scope>
    <source>
        <strain evidence="1 2">CECT 5862</strain>
    </source>
</reference>
<organism evidence="1 2">
    <name type="scientific">Paenibacillus phyllosphaerae</name>
    <dbReference type="NCBI Taxonomy" id="274593"/>
    <lineage>
        <taxon>Bacteria</taxon>
        <taxon>Bacillati</taxon>
        <taxon>Bacillota</taxon>
        <taxon>Bacilli</taxon>
        <taxon>Bacillales</taxon>
        <taxon>Paenibacillaceae</taxon>
        <taxon>Paenibacillus</taxon>
    </lineage>
</organism>
<keyword evidence="2" id="KW-1185">Reference proteome</keyword>
<accession>A0A7W5FRI4</accession>
<dbReference type="AlphaFoldDB" id="A0A7W5FRI4"/>